<dbReference type="Pfam" id="PF07963">
    <property type="entry name" value="N_methyl"/>
    <property type="match status" value="1"/>
</dbReference>
<dbReference type="EMBL" id="AAGMCM010000147">
    <property type="protein sequence ID" value="EBP5493485.1"/>
    <property type="molecule type" value="Genomic_DNA"/>
</dbReference>
<comment type="caution">
    <text evidence="3">The sequence shown here is derived from an EMBL/GenBank/DDBJ whole genome shotgun (WGS) entry which is preliminary data.</text>
</comment>
<sequence length="48" mass="5544">MPLFGSYFQMGDIIMIKKRGFTLLEITIVLGIGSLIGFMKFQDMRKEQ</sequence>
<reference evidence="3" key="1">
    <citation type="submission" date="2018-07" db="EMBL/GenBank/DDBJ databases">
        <authorList>
            <consortium name="GenomeTrakr network: Whole genome sequencing for foodborne pathogen traceback"/>
        </authorList>
    </citation>
    <scope>NUCLEOTIDE SEQUENCE</scope>
    <source>
        <strain evidence="3">CFSAN031120</strain>
    </source>
</reference>
<dbReference type="GO" id="GO:0016020">
    <property type="term" value="C:membrane"/>
    <property type="evidence" value="ECO:0007669"/>
    <property type="project" value="UniProtKB-SubCell"/>
</dbReference>
<gene>
    <name evidence="3" type="ORF">YW54_23240</name>
</gene>
<accession>A0A5U3M1X9</accession>
<dbReference type="NCBIfam" id="TIGR02532">
    <property type="entry name" value="IV_pilin_GFxxxE"/>
    <property type="match status" value="1"/>
</dbReference>
<evidence type="ECO:0000313" key="3">
    <source>
        <dbReference type="EMBL" id="EBP5493485.1"/>
    </source>
</evidence>
<evidence type="ECO:0000256" key="1">
    <source>
        <dbReference type="ARBA" id="ARBA00004167"/>
    </source>
</evidence>
<feature type="non-terminal residue" evidence="3">
    <location>
        <position position="48"/>
    </location>
</feature>
<name>A0A5U3M1X9_SALER</name>
<protein>
    <submittedName>
        <fullName evidence="3">Prepilin-type N-terminal cleavage/methylation domain-containing protein</fullName>
    </submittedName>
</protein>
<keyword evidence="2" id="KW-0472">Membrane</keyword>
<keyword evidence="2" id="KW-1133">Transmembrane helix</keyword>
<organism evidence="3">
    <name type="scientific">Salmonella enterica</name>
    <name type="common">Salmonella choleraesuis</name>
    <dbReference type="NCBI Taxonomy" id="28901"/>
    <lineage>
        <taxon>Bacteria</taxon>
        <taxon>Pseudomonadati</taxon>
        <taxon>Pseudomonadota</taxon>
        <taxon>Gammaproteobacteria</taxon>
        <taxon>Enterobacterales</taxon>
        <taxon>Enterobacteriaceae</taxon>
        <taxon>Salmonella</taxon>
    </lineage>
</organism>
<dbReference type="InterPro" id="IPR012902">
    <property type="entry name" value="N_methyl_site"/>
</dbReference>
<comment type="subcellular location">
    <subcellularLocation>
        <location evidence="1">Membrane</location>
        <topology evidence="1">Single-pass membrane protein</topology>
    </subcellularLocation>
</comment>
<evidence type="ECO:0000256" key="2">
    <source>
        <dbReference type="SAM" id="Phobius"/>
    </source>
</evidence>
<feature type="transmembrane region" description="Helical" evidence="2">
    <location>
        <begin position="20"/>
        <end position="39"/>
    </location>
</feature>
<dbReference type="AlphaFoldDB" id="A0A5U3M1X9"/>
<proteinExistence type="predicted"/>
<keyword evidence="2" id="KW-0812">Transmembrane</keyword>